<dbReference type="CDD" id="cd00038">
    <property type="entry name" value="CAP_ED"/>
    <property type="match status" value="1"/>
</dbReference>
<dbReference type="SUPFAM" id="SSF51206">
    <property type="entry name" value="cAMP-binding domain-like"/>
    <property type="match status" value="1"/>
</dbReference>
<dbReference type="GO" id="GO:0005829">
    <property type="term" value="C:cytosol"/>
    <property type="evidence" value="ECO:0007669"/>
    <property type="project" value="TreeGrafter"/>
</dbReference>
<dbReference type="GO" id="GO:0003677">
    <property type="term" value="F:DNA binding"/>
    <property type="evidence" value="ECO:0007669"/>
    <property type="project" value="UniProtKB-KW"/>
</dbReference>
<comment type="caution">
    <text evidence="6">The sequence shown here is derived from an EMBL/GenBank/DDBJ whole genome shotgun (WGS) entry which is preliminary data.</text>
</comment>
<evidence type="ECO:0000259" key="4">
    <source>
        <dbReference type="PROSITE" id="PS50042"/>
    </source>
</evidence>
<evidence type="ECO:0000256" key="2">
    <source>
        <dbReference type="ARBA" id="ARBA00023125"/>
    </source>
</evidence>
<keyword evidence="7" id="KW-1185">Reference proteome</keyword>
<sequence>MIINEKNLNLVGAETKEYNSGEYIFQEGDPPLYCYYIVEGEVKLNSYNKDGKEFILNILTNGQTFGESFLFINKIYPMDAIALRGCTIMRLCKKKFDDLLKLHPHLCFDICKSLSERLYYQYLMLRSNSSQNPAERITGVMDYFKCTEEDQTQFSFKVPLTRQQLASFTGMCLETAIRTVKTLEKDGKIKIENRKILY</sequence>
<dbReference type="InterPro" id="IPR012318">
    <property type="entry name" value="HTH_CRP"/>
</dbReference>
<dbReference type="SUPFAM" id="SSF46785">
    <property type="entry name" value="Winged helix' DNA-binding domain"/>
    <property type="match status" value="1"/>
</dbReference>
<evidence type="ECO:0000256" key="3">
    <source>
        <dbReference type="ARBA" id="ARBA00023163"/>
    </source>
</evidence>
<dbReference type="InterPro" id="IPR036390">
    <property type="entry name" value="WH_DNA-bd_sf"/>
</dbReference>
<dbReference type="RefSeq" id="WP_122547874.1">
    <property type="nucleotide sequence ID" value="NZ_QWIV01000014.1"/>
</dbReference>
<dbReference type="Proteomes" id="UP000267524">
    <property type="component" value="Unassembled WGS sequence"/>
</dbReference>
<dbReference type="Pfam" id="PF00027">
    <property type="entry name" value="cNMP_binding"/>
    <property type="match status" value="1"/>
</dbReference>
<dbReference type="InterPro" id="IPR000595">
    <property type="entry name" value="cNMP-bd_dom"/>
</dbReference>
<dbReference type="PRINTS" id="PR00034">
    <property type="entry name" value="HTHCRP"/>
</dbReference>
<dbReference type="PROSITE" id="PS51063">
    <property type="entry name" value="HTH_CRP_2"/>
    <property type="match status" value="1"/>
</dbReference>
<dbReference type="EMBL" id="QWIV01000014">
    <property type="protein sequence ID" value="RMZ58727.1"/>
    <property type="molecule type" value="Genomic_DNA"/>
</dbReference>
<reference evidence="6 7" key="1">
    <citation type="submission" date="2018-08" db="EMBL/GenBank/DDBJ databases">
        <title>Chryseobacterium nematophagum: a novel matrix digesting pathogen of nematodes.</title>
        <authorList>
            <person name="Page A."/>
            <person name="Roberts M."/>
            <person name="Felix M.-A."/>
            <person name="Weir W."/>
        </authorList>
    </citation>
    <scope>NUCLEOTIDE SEQUENCE [LARGE SCALE GENOMIC DNA]</scope>
    <source>
        <strain evidence="6 7">JUb275</strain>
    </source>
</reference>
<feature type="domain" description="Cyclic nucleotide-binding" evidence="4">
    <location>
        <begin position="14"/>
        <end position="100"/>
    </location>
</feature>
<gene>
    <name evidence="6" type="ORF">D1632_14150</name>
</gene>
<accession>A0A3M7L7Z5</accession>
<evidence type="ECO:0000313" key="6">
    <source>
        <dbReference type="EMBL" id="RMZ58727.1"/>
    </source>
</evidence>
<dbReference type="GO" id="GO:0003700">
    <property type="term" value="F:DNA-binding transcription factor activity"/>
    <property type="evidence" value="ECO:0007669"/>
    <property type="project" value="TreeGrafter"/>
</dbReference>
<dbReference type="SMART" id="SM00100">
    <property type="entry name" value="cNMP"/>
    <property type="match status" value="1"/>
</dbReference>
<dbReference type="PANTHER" id="PTHR24567">
    <property type="entry name" value="CRP FAMILY TRANSCRIPTIONAL REGULATORY PROTEIN"/>
    <property type="match status" value="1"/>
</dbReference>
<dbReference type="InterPro" id="IPR018490">
    <property type="entry name" value="cNMP-bd_dom_sf"/>
</dbReference>
<name>A0A3M7L7Z5_9FLAO</name>
<evidence type="ECO:0000313" key="7">
    <source>
        <dbReference type="Proteomes" id="UP000267524"/>
    </source>
</evidence>
<dbReference type="InterPro" id="IPR050397">
    <property type="entry name" value="Env_Response_Regulators"/>
</dbReference>
<dbReference type="SMART" id="SM00419">
    <property type="entry name" value="HTH_CRP"/>
    <property type="match status" value="1"/>
</dbReference>
<dbReference type="Pfam" id="PF13545">
    <property type="entry name" value="HTH_Crp_2"/>
    <property type="match status" value="1"/>
</dbReference>
<proteinExistence type="predicted"/>
<dbReference type="PROSITE" id="PS50042">
    <property type="entry name" value="CNMP_BINDING_3"/>
    <property type="match status" value="1"/>
</dbReference>
<dbReference type="InterPro" id="IPR014710">
    <property type="entry name" value="RmlC-like_jellyroll"/>
</dbReference>
<evidence type="ECO:0000256" key="1">
    <source>
        <dbReference type="ARBA" id="ARBA00023015"/>
    </source>
</evidence>
<protein>
    <submittedName>
        <fullName evidence="6">Crp/Fnr family transcriptional regulator</fullName>
    </submittedName>
</protein>
<organism evidence="6 7">
    <name type="scientific">Chryseobacterium nematophagum</name>
    <dbReference type="NCBI Taxonomy" id="2305228"/>
    <lineage>
        <taxon>Bacteria</taxon>
        <taxon>Pseudomonadati</taxon>
        <taxon>Bacteroidota</taxon>
        <taxon>Flavobacteriia</taxon>
        <taxon>Flavobacteriales</taxon>
        <taxon>Weeksellaceae</taxon>
        <taxon>Chryseobacterium group</taxon>
        <taxon>Chryseobacterium</taxon>
    </lineage>
</organism>
<dbReference type="Gene3D" id="2.60.120.10">
    <property type="entry name" value="Jelly Rolls"/>
    <property type="match status" value="1"/>
</dbReference>
<evidence type="ECO:0000259" key="5">
    <source>
        <dbReference type="PROSITE" id="PS51063"/>
    </source>
</evidence>
<keyword evidence="3" id="KW-0804">Transcription</keyword>
<dbReference type="PANTHER" id="PTHR24567:SF28">
    <property type="entry name" value="LISTERIOLYSIN REGULATORY PROTEIN"/>
    <property type="match status" value="1"/>
</dbReference>
<feature type="domain" description="HTH crp-type" evidence="5">
    <location>
        <begin position="131"/>
        <end position="198"/>
    </location>
</feature>
<dbReference type="AlphaFoldDB" id="A0A3M7L7Z5"/>
<keyword evidence="2" id="KW-0238">DNA-binding</keyword>
<keyword evidence="1" id="KW-0805">Transcription regulation</keyword>